<dbReference type="Proteomes" id="UP000463051">
    <property type="component" value="Unassembled WGS sequence"/>
</dbReference>
<gene>
    <name evidence="13" type="ORF">GJB61_20570</name>
</gene>
<dbReference type="GO" id="GO:0007165">
    <property type="term" value="P:signal transduction"/>
    <property type="evidence" value="ECO:0007669"/>
    <property type="project" value="UniProtKB-KW"/>
</dbReference>
<evidence type="ECO:0000256" key="5">
    <source>
        <dbReference type="ARBA" id="ARBA00022989"/>
    </source>
</evidence>
<evidence type="ECO:0000256" key="2">
    <source>
        <dbReference type="ARBA" id="ARBA00022475"/>
    </source>
</evidence>
<dbReference type="EMBL" id="WJXB01000008">
    <property type="protein sequence ID" value="MRN55380.1"/>
    <property type="molecule type" value="Genomic_DNA"/>
</dbReference>
<evidence type="ECO:0000256" key="3">
    <source>
        <dbReference type="ARBA" id="ARBA00022500"/>
    </source>
</evidence>
<dbReference type="InterPro" id="IPR004089">
    <property type="entry name" value="MCPsignal_dom"/>
</dbReference>
<keyword evidence="4 10" id="KW-0812">Transmembrane</keyword>
<evidence type="ECO:0000256" key="8">
    <source>
        <dbReference type="ARBA" id="ARBA00029447"/>
    </source>
</evidence>
<keyword evidence="6 10" id="KW-0472">Membrane</keyword>
<dbReference type="Pfam" id="PF00672">
    <property type="entry name" value="HAMP"/>
    <property type="match status" value="1"/>
</dbReference>
<dbReference type="SMART" id="SM00283">
    <property type="entry name" value="MA"/>
    <property type="match status" value="1"/>
</dbReference>
<comment type="subcellular location">
    <subcellularLocation>
        <location evidence="1">Cell membrane</location>
        <topology evidence="1">Multi-pass membrane protein</topology>
    </subcellularLocation>
</comment>
<dbReference type="Gene3D" id="3.30.450.20">
    <property type="entry name" value="PAS domain"/>
    <property type="match status" value="1"/>
</dbReference>
<accession>A0A7X2H8F5</accession>
<evidence type="ECO:0000256" key="7">
    <source>
        <dbReference type="ARBA" id="ARBA00023224"/>
    </source>
</evidence>
<feature type="domain" description="Methyl-accepting transducer" evidence="11">
    <location>
        <begin position="389"/>
        <end position="625"/>
    </location>
</feature>
<dbReference type="CDD" id="cd11386">
    <property type="entry name" value="MCP_signal"/>
    <property type="match status" value="1"/>
</dbReference>
<dbReference type="PROSITE" id="PS50885">
    <property type="entry name" value="HAMP"/>
    <property type="match status" value="1"/>
</dbReference>
<dbReference type="CDD" id="cd12912">
    <property type="entry name" value="PDC2_MCP_like"/>
    <property type="match status" value="1"/>
</dbReference>
<protein>
    <submittedName>
        <fullName evidence="13">HAMP domain-containing protein</fullName>
    </submittedName>
</protein>
<evidence type="ECO:0000256" key="9">
    <source>
        <dbReference type="PROSITE-ProRule" id="PRU00284"/>
    </source>
</evidence>
<keyword evidence="3" id="KW-0145">Chemotaxis</keyword>
<dbReference type="GO" id="GO:0006935">
    <property type="term" value="P:chemotaxis"/>
    <property type="evidence" value="ECO:0007669"/>
    <property type="project" value="UniProtKB-KW"/>
</dbReference>
<dbReference type="SUPFAM" id="SSF58104">
    <property type="entry name" value="Methyl-accepting chemotaxis protein (MCP) signaling domain"/>
    <property type="match status" value="1"/>
</dbReference>
<evidence type="ECO:0000256" key="4">
    <source>
        <dbReference type="ARBA" id="ARBA00022692"/>
    </source>
</evidence>
<dbReference type="Pfam" id="PF00015">
    <property type="entry name" value="MCPsignal"/>
    <property type="match status" value="1"/>
</dbReference>
<dbReference type="SMART" id="SM00304">
    <property type="entry name" value="HAMP"/>
    <property type="match status" value="1"/>
</dbReference>
<comment type="similarity">
    <text evidence="8">Belongs to the methyl-accepting chemotaxis (MCP) protein family.</text>
</comment>
<name>A0A7X2H8F5_9BACL</name>
<keyword evidence="14" id="KW-1185">Reference proteome</keyword>
<evidence type="ECO:0000313" key="13">
    <source>
        <dbReference type="EMBL" id="MRN55380.1"/>
    </source>
</evidence>
<dbReference type="CDD" id="cd18773">
    <property type="entry name" value="PDC1_HK_sensor"/>
    <property type="match status" value="1"/>
</dbReference>
<feature type="domain" description="HAMP" evidence="12">
    <location>
        <begin position="318"/>
        <end position="370"/>
    </location>
</feature>
<dbReference type="PANTHER" id="PTHR32089:SF112">
    <property type="entry name" value="LYSOZYME-LIKE PROTEIN-RELATED"/>
    <property type="match status" value="1"/>
</dbReference>
<keyword evidence="2" id="KW-1003">Cell membrane</keyword>
<dbReference type="Gene3D" id="1.10.287.950">
    <property type="entry name" value="Methyl-accepting chemotaxis protein"/>
    <property type="match status" value="1"/>
</dbReference>
<proteinExistence type="inferred from homology"/>
<feature type="transmembrane region" description="Helical" evidence="10">
    <location>
        <begin position="297"/>
        <end position="316"/>
    </location>
</feature>
<dbReference type="GO" id="GO:0005886">
    <property type="term" value="C:plasma membrane"/>
    <property type="evidence" value="ECO:0007669"/>
    <property type="project" value="UniProtKB-SubCell"/>
</dbReference>
<organism evidence="13 14">
    <name type="scientific">Paenibacillus monticola</name>
    <dbReference type="NCBI Taxonomy" id="2666075"/>
    <lineage>
        <taxon>Bacteria</taxon>
        <taxon>Bacillati</taxon>
        <taxon>Bacillota</taxon>
        <taxon>Bacilli</taxon>
        <taxon>Bacillales</taxon>
        <taxon>Paenibacillaceae</taxon>
        <taxon>Paenibacillus</taxon>
    </lineage>
</organism>
<sequence>MSGNVWGKMKMNVRKRKAASIRTKWSLVILAIAIVPLLAATLFLLNYFGGVTRDDTEQLTQKILEMNTTRIDEWLQSKTSAVEELVAQHKEFDTDKLESIFPIIKVLDDSDTQSEGYSVINRSGLLSNMIKMTADSSKADYFLKAKETHKPVVAGMTYLEPLKKYIIPIIVPMVDKDDQFAGGIAFSVTPDILTDMSKTIHIAETGYGYVISGAGEYYTSTEPKRIGKKLADYAKEASMKQAVTNILSQESGSQTYKGEDGQEVITYFKTITGTDWKLLITVPKSEITAKVTSAQRLVILFLLGIIVLVVLISLSLTHRIVKPIVAISNVMKKVTEGRLSERVRVRSEDEIGQMSQDINNMIESLSAIVSKIDTTVVQVAASSEGLLESAQLSSSTSAEIATVIQEVAQGMVDQFKGSEQSARATEELAIGLQRIAESSVAVSDQAETVNSEVQAGYLEIQSTLQQMTIIITTANQTAELIGALTEQSVQIGQIVDVISEIANQTGLLSLNASIEAARAGEHGRGFGVVANEVKKLAERTNISVVNIVELIARIQSSTTSAGQSMKKSIVEIDAGMNKMKNVGTAFEHIRSSIHEVSLQIQEVSAINEEMSAGTEEITASVTDMLTIAKDSAENAQAVAYASTEQTEIMKNIVSSADSLNHMMSELKDEIEKFRE</sequence>
<evidence type="ECO:0000259" key="11">
    <source>
        <dbReference type="PROSITE" id="PS50111"/>
    </source>
</evidence>
<keyword evidence="7 9" id="KW-0807">Transducer</keyword>
<dbReference type="AlphaFoldDB" id="A0A7X2H8F5"/>
<dbReference type="RefSeq" id="WP_154120879.1">
    <property type="nucleotide sequence ID" value="NZ_WJXB01000008.1"/>
</dbReference>
<evidence type="ECO:0000256" key="10">
    <source>
        <dbReference type="SAM" id="Phobius"/>
    </source>
</evidence>
<comment type="caution">
    <text evidence="13">The sequence shown here is derived from an EMBL/GenBank/DDBJ whole genome shotgun (WGS) entry which is preliminary data.</text>
</comment>
<dbReference type="PANTHER" id="PTHR32089">
    <property type="entry name" value="METHYL-ACCEPTING CHEMOTAXIS PROTEIN MCPB"/>
    <property type="match status" value="1"/>
</dbReference>
<dbReference type="PROSITE" id="PS50111">
    <property type="entry name" value="CHEMOTAXIS_TRANSDUC_2"/>
    <property type="match status" value="1"/>
</dbReference>
<dbReference type="InterPro" id="IPR033479">
    <property type="entry name" value="dCache_1"/>
</dbReference>
<dbReference type="CDD" id="cd06225">
    <property type="entry name" value="HAMP"/>
    <property type="match status" value="1"/>
</dbReference>
<evidence type="ECO:0000256" key="1">
    <source>
        <dbReference type="ARBA" id="ARBA00004651"/>
    </source>
</evidence>
<evidence type="ECO:0000256" key="6">
    <source>
        <dbReference type="ARBA" id="ARBA00023136"/>
    </source>
</evidence>
<dbReference type="InterPro" id="IPR003660">
    <property type="entry name" value="HAMP_dom"/>
</dbReference>
<keyword evidence="5 10" id="KW-1133">Transmembrane helix</keyword>
<dbReference type="Gene3D" id="6.10.340.10">
    <property type="match status" value="1"/>
</dbReference>
<evidence type="ECO:0000313" key="14">
    <source>
        <dbReference type="Proteomes" id="UP000463051"/>
    </source>
</evidence>
<reference evidence="13 14" key="1">
    <citation type="submission" date="2019-11" db="EMBL/GenBank/DDBJ databases">
        <title>Paenibacillus monticola sp. nov., a novel PGPR strain isolated from mountain sample in China.</title>
        <authorList>
            <person name="Zhao Q."/>
            <person name="Li H.-P."/>
            <person name="Zhang J.-L."/>
        </authorList>
    </citation>
    <scope>NUCLEOTIDE SEQUENCE [LARGE SCALE GENOMIC DNA]</scope>
    <source>
        <strain evidence="13 14">LC-T2</strain>
    </source>
</reference>
<dbReference type="Pfam" id="PF02743">
    <property type="entry name" value="dCache_1"/>
    <property type="match status" value="1"/>
</dbReference>
<evidence type="ECO:0000259" key="12">
    <source>
        <dbReference type="PROSITE" id="PS50885"/>
    </source>
</evidence>